<gene>
    <name evidence="1" type="ORF">NDU88_004587</name>
</gene>
<name>A0AAV7LKD3_PLEWA</name>
<evidence type="ECO:0000313" key="2">
    <source>
        <dbReference type="Proteomes" id="UP001066276"/>
    </source>
</evidence>
<sequence length="69" mass="7321">MANFVEAKLTPPRAEALAVVKASQANKGNGALLIKKVAQRSANDLLPRVKGDLIQAPGEVCVAYDGFER</sequence>
<dbReference type="AlphaFoldDB" id="A0AAV7LKD3"/>
<proteinExistence type="predicted"/>
<dbReference type="Proteomes" id="UP001066276">
    <property type="component" value="Chromosome 11"/>
</dbReference>
<organism evidence="1 2">
    <name type="scientific">Pleurodeles waltl</name>
    <name type="common">Iberian ribbed newt</name>
    <dbReference type="NCBI Taxonomy" id="8319"/>
    <lineage>
        <taxon>Eukaryota</taxon>
        <taxon>Metazoa</taxon>
        <taxon>Chordata</taxon>
        <taxon>Craniata</taxon>
        <taxon>Vertebrata</taxon>
        <taxon>Euteleostomi</taxon>
        <taxon>Amphibia</taxon>
        <taxon>Batrachia</taxon>
        <taxon>Caudata</taxon>
        <taxon>Salamandroidea</taxon>
        <taxon>Salamandridae</taxon>
        <taxon>Pleurodelinae</taxon>
        <taxon>Pleurodeles</taxon>
    </lineage>
</organism>
<reference evidence="1" key="1">
    <citation type="journal article" date="2022" name="bioRxiv">
        <title>Sequencing and chromosome-scale assembly of the giantPleurodeles waltlgenome.</title>
        <authorList>
            <person name="Brown T."/>
            <person name="Elewa A."/>
            <person name="Iarovenko S."/>
            <person name="Subramanian E."/>
            <person name="Araus A.J."/>
            <person name="Petzold A."/>
            <person name="Susuki M."/>
            <person name="Suzuki K.-i.T."/>
            <person name="Hayashi T."/>
            <person name="Toyoda A."/>
            <person name="Oliveira C."/>
            <person name="Osipova E."/>
            <person name="Leigh N.D."/>
            <person name="Simon A."/>
            <person name="Yun M.H."/>
        </authorList>
    </citation>
    <scope>NUCLEOTIDE SEQUENCE</scope>
    <source>
        <strain evidence="1">20211129_DDA</strain>
        <tissue evidence="1">Liver</tissue>
    </source>
</reference>
<evidence type="ECO:0000313" key="1">
    <source>
        <dbReference type="EMBL" id="KAJ1091463.1"/>
    </source>
</evidence>
<comment type="caution">
    <text evidence="1">The sequence shown here is derived from an EMBL/GenBank/DDBJ whole genome shotgun (WGS) entry which is preliminary data.</text>
</comment>
<dbReference type="EMBL" id="JANPWB010000015">
    <property type="protein sequence ID" value="KAJ1091463.1"/>
    <property type="molecule type" value="Genomic_DNA"/>
</dbReference>
<accession>A0AAV7LKD3</accession>
<protein>
    <submittedName>
        <fullName evidence="1">Uncharacterized protein</fullName>
    </submittedName>
</protein>
<keyword evidence="2" id="KW-1185">Reference proteome</keyword>